<feature type="compositionally biased region" description="Polar residues" evidence="8">
    <location>
        <begin position="101"/>
        <end position="111"/>
    </location>
</feature>
<feature type="domain" description="Phosphatase PP2A regulatory subunit A/Splicing factor 3B subunit 1-like HEAT repeat" evidence="9">
    <location>
        <begin position="901"/>
        <end position="972"/>
    </location>
</feature>
<dbReference type="InterPro" id="IPR011989">
    <property type="entry name" value="ARM-like"/>
</dbReference>
<keyword evidence="11" id="KW-1185">Reference proteome</keyword>
<comment type="similarity">
    <text evidence="2">Belongs to the SF3B1 family.</text>
</comment>
<dbReference type="Pfam" id="PF22646">
    <property type="entry name" value="PPP2R1A-like_HEAT"/>
    <property type="match status" value="1"/>
</dbReference>
<evidence type="ECO:0000259" key="9">
    <source>
        <dbReference type="Pfam" id="PF22646"/>
    </source>
</evidence>
<comment type="subcellular location">
    <subcellularLocation>
        <location evidence="1">Nucleus</location>
    </subcellularLocation>
</comment>
<evidence type="ECO:0000313" key="10">
    <source>
        <dbReference type="EMBL" id="VUG19435.1"/>
    </source>
</evidence>
<dbReference type="InterPro" id="IPR038737">
    <property type="entry name" value="SF3b_su1-like"/>
</dbReference>
<dbReference type="GO" id="GO:0003729">
    <property type="term" value="F:mRNA binding"/>
    <property type="evidence" value="ECO:0007669"/>
    <property type="project" value="InterPro"/>
</dbReference>
<keyword evidence="5" id="KW-0677">Repeat</keyword>
<keyword evidence="4" id="KW-0747">Spliceosome</keyword>
<evidence type="ECO:0000256" key="3">
    <source>
        <dbReference type="ARBA" id="ARBA00022664"/>
    </source>
</evidence>
<dbReference type="InterPro" id="IPR054573">
    <property type="entry name" value="PP2A/SF3B1-like_HEAT"/>
</dbReference>
<dbReference type="SUPFAM" id="SSF48371">
    <property type="entry name" value="ARM repeat"/>
    <property type="match status" value="1"/>
</dbReference>
<feature type="region of interest" description="Disordered" evidence="8">
    <location>
        <begin position="1"/>
        <end position="52"/>
    </location>
</feature>
<evidence type="ECO:0000256" key="4">
    <source>
        <dbReference type="ARBA" id="ARBA00022728"/>
    </source>
</evidence>
<accession>A0A7D9CZB0</accession>
<dbReference type="GO" id="GO:0000245">
    <property type="term" value="P:spliceosomal complex assembly"/>
    <property type="evidence" value="ECO:0007669"/>
    <property type="project" value="InterPro"/>
</dbReference>
<proteinExistence type="inferred from homology"/>
<keyword evidence="3" id="KW-0507">mRNA processing</keyword>
<feature type="region of interest" description="Disordered" evidence="8">
    <location>
        <begin position="91"/>
        <end position="151"/>
    </location>
</feature>
<dbReference type="Proteomes" id="UP000478008">
    <property type="component" value="Unassembled WGS sequence"/>
</dbReference>
<evidence type="ECO:0000256" key="5">
    <source>
        <dbReference type="ARBA" id="ARBA00022737"/>
    </source>
</evidence>
<dbReference type="PANTHER" id="PTHR12097">
    <property type="entry name" value="SPLICING FACTOR 3B, SUBUNIT 1-RELATED"/>
    <property type="match status" value="1"/>
</dbReference>
<feature type="compositionally biased region" description="Polar residues" evidence="8">
    <location>
        <begin position="8"/>
        <end position="24"/>
    </location>
</feature>
<evidence type="ECO:0000256" key="6">
    <source>
        <dbReference type="ARBA" id="ARBA00023187"/>
    </source>
</evidence>
<evidence type="ECO:0000256" key="1">
    <source>
        <dbReference type="ARBA" id="ARBA00004123"/>
    </source>
</evidence>
<gene>
    <name evidence="10" type="primary">HSH155</name>
    <name evidence="10" type="ORF">DEBR0S5_02718G</name>
</gene>
<evidence type="ECO:0000256" key="2">
    <source>
        <dbReference type="ARBA" id="ARBA00005754"/>
    </source>
</evidence>
<sequence length="1131" mass="127149">MSSEKKQRLTSSYTISNDLQQTLTEDFENSSRPDALSKRAQQRLLRSGENDYDRKKYVLFEQASSERDFKYGELSGHGAVEDSVKSNKIDKGIKTVDSKANGEQVTQNNGDRTPPRITSGDRTPPRVSSGDKTPPRKMRKKSARKSLWDVKPEDLELSQPISATRQVDETLQDYSDDTKLKQEILQKMPVIDGIPLSDKVLDDLLPPGFKTVPVPSNYELRSLDMPDLSTLSYGEGNVNDGYTIPEESHMALEMRSSVNPDLIHDVPGLHPLMYFKESDVAVFGKLIETRTIPDSELSSDELKERQCMKLILSIKNSEPNVRKISLRQLMVKTRTFGPKVIFDIVLPLLMSKSLEEEERHLLVKIIGRVMFALDIMVRPYTRKILIVIMPLLIDENQYAREEARAIVSNLAKAVGLAYMISTLRVDIDHPDDYVRNLVSVTFAVVASSLGLQVVLPFLKAICNSKNSWLARHTGVRIIRQIPALMGPRILPHLDGLVNCVLTNVEDQYLTVRTTAASAIASLARASKPYGFESFEPVIEPLLTALKRHRGRSLAAFLEALGSLIPLMDEEYGNYYARQVLRVVSRQLSSPEIQMKYAILRIIEICCSTDSLSKELFTDENFLDDFFSNFWTRRSALEKKTSNMCISACYSLSLKVGAVAVVDRILITLKDSSETFREMALNTISMIIRKQGSFELTDRTVSRLLDGTVYCIQHQGLETDGKIVTDGFGYITESLGIRMKPHNISVISALLYRLKNKEGSVREQAADMIEKSISVLALCSEEDLLIRLGTILYESLGEVYPFVLGSILGALRAVIKNVKSLDVLSPPISQILATLTPILRNKHLKVQRNVIDLIADIAERAKDYINHREWMRISFELLEMLKAPVKKVRMSANKAFGLIAQAIGPSDVLVTLLNNLRVQERQLRVCTAVAIGIVAKVCLPYTVLPALMNEYRYPDKNVQNGILKSLAFMFEYIGDEGADYIYATTPLLVEALTGRGLIHRQTAASVVKHMALGSMGLGYEDAFINFLNLLWPNIFETSPHVIARVVDAIESIRYALGVGILMNYIMPGLFHPARKVRASYWRVYNRMYISSAHAMVPYYPRFERVGAEVKAEVPKVDEHPEDLGISELDIWI</sequence>
<dbReference type="GO" id="GO:0005681">
    <property type="term" value="C:spliceosomal complex"/>
    <property type="evidence" value="ECO:0007669"/>
    <property type="project" value="UniProtKB-KW"/>
</dbReference>
<organism evidence="10 11">
    <name type="scientific">Dekkera bruxellensis</name>
    <name type="common">Brettanomyces custersii</name>
    <dbReference type="NCBI Taxonomy" id="5007"/>
    <lineage>
        <taxon>Eukaryota</taxon>
        <taxon>Fungi</taxon>
        <taxon>Dikarya</taxon>
        <taxon>Ascomycota</taxon>
        <taxon>Saccharomycotina</taxon>
        <taxon>Pichiomycetes</taxon>
        <taxon>Pichiales</taxon>
        <taxon>Pichiaceae</taxon>
        <taxon>Brettanomyces</taxon>
    </lineage>
</organism>
<evidence type="ECO:0000256" key="8">
    <source>
        <dbReference type="SAM" id="MobiDB-lite"/>
    </source>
</evidence>
<keyword evidence="6" id="KW-0508">mRNA splicing</keyword>
<evidence type="ECO:0000313" key="11">
    <source>
        <dbReference type="Proteomes" id="UP000478008"/>
    </source>
</evidence>
<name>A0A7D9CZB0_DEKBR</name>
<dbReference type="AlphaFoldDB" id="A0A7D9CZB0"/>
<feature type="compositionally biased region" description="Basic residues" evidence="8">
    <location>
        <begin position="135"/>
        <end position="144"/>
    </location>
</feature>
<keyword evidence="7" id="KW-0539">Nucleus</keyword>
<dbReference type="EMBL" id="CABFWN010000005">
    <property type="protein sequence ID" value="VUG19435.1"/>
    <property type="molecule type" value="Genomic_DNA"/>
</dbReference>
<reference evidence="10 11" key="1">
    <citation type="submission" date="2019-07" db="EMBL/GenBank/DDBJ databases">
        <authorList>
            <person name="Friedrich A."/>
            <person name="Schacherer J."/>
        </authorList>
    </citation>
    <scope>NUCLEOTIDE SEQUENCE [LARGE SCALE GENOMIC DNA]</scope>
</reference>
<dbReference type="Gene3D" id="1.25.10.10">
    <property type="entry name" value="Leucine-rich Repeat Variant"/>
    <property type="match status" value="2"/>
</dbReference>
<evidence type="ECO:0000256" key="7">
    <source>
        <dbReference type="ARBA" id="ARBA00023242"/>
    </source>
</evidence>
<protein>
    <submittedName>
        <fullName evidence="10">DEBR0S5_02718g1_1</fullName>
    </submittedName>
</protein>
<dbReference type="InterPro" id="IPR016024">
    <property type="entry name" value="ARM-type_fold"/>
</dbReference>